<gene>
    <name evidence="2" type="ORF">LEA_06124</name>
</gene>
<name>K1UQA2_9ZZZZ</name>
<protein>
    <submittedName>
        <fullName evidence="2">Protein containing Beta-galactosidase trimerisation domain protein</fullName>
        <ecNumber evidence="2">3.2.1.-</ecNumber>
    </submittedName>
</protein>
<dbReference type="EMBL" id="AJWY01003997">
    <property type="protein sequence ID" value="EKC73646.1"/>
    <property type="molecule type" value="Genomic_DNA"/>
</dbReference>
<dbReference type="GO" id="GO:0005975">
    <property type="term" value="P:carbohydrate metabolic process"/>
    <property type="evidence" value="ECO:0007669"/>
    <property type="project" value="InterPro"/>
</dbReference>
<dbReference type="AlphaFoldDB" id="K1UQA2"/>
<dbReference type="InterPro" id="IPR029062">
    <property type="entry name" value="Class_I_gatase-like"/>
</dbReference>
<dbReference type="EC" id="3.2.1.-" evidence="2"/>
<reference evidence="2" key="1">
    <citation type="journal article" date="2013" name="Environ. Microbiol.">
        <title>Microbiota from the distal guts of lean and obese adolescents exhibit partial functional redundancy besides clear differences in community structure.</title>
        <authorList>
            <person name="Ferrer M."/>
            <person name="Ruiz A."/>
            <person name="Lanza F."/>
            <person name="Haange S.B."/>
            <person name="Oberbach A."/>
            <person name="Till H."/>
            <person name="Bargiela R."/>
            <person name="Campoy C."/>
            <person name="Segura M.T."/>
            <person name="Richter M."/>
            <person name="von Bergen M."/>
            <person name="Seifert J."/>
            <person name="Suarez A."/>
        </authorList>
    </citation>
    <scope>NUCLEOTIDE SEQUENCE</scope>
</reference>
<keyword evidence="2" id="KW-0378">Hydrolase</keyword>
<sequence>MKSFGAPVDFISESKEFSSYPVIIAPAYQLADKALVDRWTDYVKKGGNLVLTCRTAQKDRHGR</sequence>
<feature type="domain" description="Beta-galactosidase trimerisation" evidence="1">
    <location>
        <begin position="2"/>
        <end position="62"/>
    </location>
</feature>
<dbReference type="SUPFAM" id="SSF52317">
    <property type="entry name" value="Class I glutamine amidotransferase-like"/>
    <property type="match status" value="1"/>
</dbReference>
<evidence type="ECO:0000259" key="1">
    <source>
        <dbReference type="Pfam" id="PF08532"/>
    </source>
</evidence>
<evidence type="ECO:0000313" key="2">
    <source>
        <dbReference type="EMBL" id="EKC73646.1"/>
    </source>
</evidence>
<dbReference type="Pfam" id="PF08532">
    <property type="entry name" value="Glyco_hydro_42M"/>
    <property type="match status" value="1"/>
</dbReference>
<dbReference type="InterPro" id="IPR003476">
    <property type="entry name" value="Glyco_hydro_42"/>
</dbReference>
<comment type="caution">
    <text evidence="2">The sequence shown here is derived from an EMBL/GenBank/DDBJ whole genome shotgun (WGS) entry which is preliminary data.</text>
</comment>
<dbReference type="GO" id="GO:0004565">
    <property type="term" value="F:beta-galactosidase activity"/>
    <property type="evidence" value="ECO:0007669"/>
    <property type="project" value="InterPro"/>
</dbReference>
<accession>K1UQA2</accession>
<organism evidence="2">
    <name type="scientific">human gut metagenome</name>
    <dbReference type="NCBI Taxonomy" id="408170"/>
    <lineage>
        <taxon>unclassified sequences</taxon>
        <taxon>metagenomes</taxon>
        <taxon>organismal metagenomes</taxon>
    </lineage>
</organism>
<dbReference type="PANTHER" id="PTHR36447">
    <property type="entry name" value="BETA-GALACTOSIDASE GANA"/>
    <property type="match status" value="1"/>
</dbReference>
<dbReference type="PANTHER" id="PTHR36447:SF2">
    <property type="entry name" value="BETA-GALACTOSIDASE YESZ"/>
    <property type="match status" value="1"/>
</dbReference>
<dbReference type="InterPro" id="IPR013738">
    <property type="entry name" value="Beta_galactosidase_Trimer"/>
</dbReference>
<keyword evidence="2" id="KW-0326">Glycosidase</keyword>
<proteinExistence type="predicted"/>
<dbReference type="CDD" id="cd03143">
    <property type="entry name" value="A4_beta-galactosidase_middle_domain"/>
    <property type="match status" value="1"/>
</dbReference>
<feature type="non-terminal residue" evidence="2">
    <location>
        <position position="63"/>
    </location>
</feature>
<dbReference type="Gene3D" id="3.40.50.880">
    <property type="match status" value="1"/>
</dbReference>